<name>A0A8T1D4Y6_9STRA</name>
<organism evidence="1 2">
    <name type="scientific">Phytophthora cactorum</name>
    <dbReference type="NCBI Taxonomy" id="29920"/>
    <lineage>
        <taxon>Eukaryota</taxon>
        <taxon>Sar</taxon>
        <taxon>Stramenopiles</taxon>
        <taxon>Oomycota</taxon>
        <taxon>Peronosporomycetes</taxon>
        <taxon>Peronosporales</taxon>
        <taxon>Peronosporaceae</taxon>
        <taxon>Phytophthora</taxon>
    </lineage>
</organism>
<comment type="caution">
    <text evidence="1">The sequence shown here is derived from an EMBL/GenBank/DDBJ whole genome shotgun (WGS) entry which is preliminary data.</text>
</comment>
<proteinExistence type="predicted"/>
<dbReference type="AlphaFoldDB" id="A0A8T1D4Y6"/>
<sequence length="55" mass="6341">MSERGVRLLVWKALTGDFSASQLKQLVRSEAALRTIQRVLTCVDWLQYTKMDNTL</sequence>
<dbReference type="EMBL" id="RCMK01000360">
    <property type="protein sequence ID" value="KAG2933609.1"/>
    <property type="molecule type" value="Genomic_DNA"/>
</dbReference>
<evidence type="ECO:0000313" key="1">
    <source>
        <dbReference type="EMBL" id="KAG2933609.1"/>
    </source>
</evidence>
<reference evidence="1" key="1">
    <citation type="submission" date="2018-10" db="EMBL/GenBank/DDBJ databases">
        <title>Effector identification in a new, highly contiguous assembly of the strawberry crown rot pathogen Phytophthora cactorum.</title>
        <authorList>
            <person name="Armitage A.D."/>
            <person name="Nellist C.F."/>
            <person name="Bates H."/>
            <person name="Vickerstaff R.J."/>
            <person name="Harrison R.J."/>
        </authorList>
    </citation>
    <scope>NUCLEOTIDE SEQUENCE</scope>
    <source>
        <strain evidence="1">4040</strain>
    </source>
</reference>
<gene>
    <name evidence="1" type="ORF">PC117_g12818</name>
</gene>
<protein>
    <submittedName>
        <fullName evidence="1">Uncharacterized protein</fullName>
    </submittedName>
</protein>
<dbReference type="Proteomes" id="UP000736787">
    <property type="component" value="Unassembled WGS sequence"/>
</dbReference>
<accession>A0A8T1D4Y6</accession>
<evidence type="ECO:0000313" key="2">
    <source>
        <dbReference type="Proteomes" id="UP000736787"/>
    </source>
</evidence>